<keyword evidence="12" id="KW-1185">Reference proteome</keyword>
<evidence type="ECO:0000256" key="4">
    <source>
        <dbReference type="ARBA" id="ARBA00022487"/>
    </source>
</evidence>
<dbReference type="GO" id="GO:0006631">
    <property type="term" value="P:fatty acid metabolic process"/>
    <property type="evidence" value="ECO:0007669"/>
    <property type="project" value="UniProtKB-KW"/>
</dbReference>
<comment type="caution">
    <text evidence="11">The sequence shown here is derived from an EMBL/GenBank/DDBJ whole genome shotgun (WGS) entry which is preliminary data.</text>
</comment>
<dbReference type="PANTHER" id="PTHR10655">
    <property type="entry name" value="LYSOPHOSPHOLIPASE-RELATED"/>
    <property type="match status" value="1"/>
</dbReference>
<keyword evidence="6" id="KW-0276">Fatty acid metabolism</keyword>
<reference evidence="11 12" key="1">
    <citation type="submission" date="2023-08" db="EMBL/GenBank/DDBJ databases">
        <authorList>
            <person name="Palmer J.M."/>
        </authorList>
    </citation>
    <scope>NUCLEOTIDE SEQUENCE [LARGE SCALE GENOMIC DNA]</scope>
    <source>
        <strain evidence="11 12">TWF481</strain>
    </source>
</reference>
<evidence type="ECO:0000313" key="11">
    <source>
        <dbReference type="EMBL" id="KAK6503613.1"/>
    </source>
</evidence>
<sequence length="289" mass="31823">MQAYTSGAPRLDSKHRDTCYRTLLLHPRSALHIYNCNLAHRRGERTMAITTARAIIVPAVESKLWDSTIIFSHGLGDTGAGWSFLAETWQGRKLFPRTAFVFPHAPTIPITCNGGMRMPGWYDIVDFGNLTAKEDEDGIRSSARILQGIITEQVERGIPSKRIILGGFSQGGVMSLLTGLTSEMSLGGIVALSSYLPMRGQVPSMITDANRKTPIFMGHGKVDPVVRHEWGTMSRDLLLKQKCEVTWREYDGLGHSVDPEEINALEKWIASRLALESDSPGGSGSKSEL</sequence>
<comment type="function">
    <text evidence="7">Hydrolyzes fatty acids from S-acylated cysteine residues in proteins with a strong preference for palmitoylated G-alpha proteins over other acyl substrates. Mediates the deacylation of G-alpha proteins such as GPA1 in vivo, but has weak or no activity toward palmitoylated Ras proteins. Has weak lysophospholipase activity in vitro; however such activity may not exist in vivo.</text>
</comment>
<name>A0AAV9W7P5_9PEZI</name>
<dbReference type="InterPro" id="IPR003140">
    <property type="entry name" value="PLipase/COase/thioEstase"/>
</dbReference>
<dbReference type="Pfam" id="PF02230">
    <property type="entry name" value="Abhydrolase_2"/>
    <property type="match status" value="1"/>
</dbReference>
<dbReference type="EMBL" id="JAVHJL010000005">
    <property type="protein sequence ID" value="KAK6503613.1"/>
    <property type="molecule type" value="Genomic_DNA"/>
</dbReference>
<evidence type="ECO:0000256" key="3">
    <source>
        <dbReference type="ARBA" id="ARBA00014923"/>
    </source>
</evidence>
<dbReference type="GO" id="GO:0052689">
    <property type="term" value="F:carboxylic ester hydrolase activity"/>
    <property type="evidence" value="ECO:0007669"/>
    <property type="project" value="UniProtKB-KW"/>
</dbReference>
<dbReference type="PANTHER" id="PTHR10655:SF17">
    <property type="entry name" value="LYSOPHOSPHOLIPASE-LIKE PROTEIN 1"/>
    <property type="match status" value="1"/>
</dbReference>
<accession>A0AAV9W7P5</accession>
<protein>
    <recommendedName>
        <fullName evidence="3">Acyl-protein thioesterase 1</fullName>
        <ecNumber evidence="2">3.1.2.22</ecNumber>
    </recommendedName>
    <alternativeName>
        <fullName evidence="8">Palmitoyl-protein hydrolase</fullName>
    </alternativeName>
</protein>
<keyword evidence="6" id="KW-0443">Lipid metabolism</keyword>
<evidence type="ECO:0000256" key="9">
    <source>
        <dbReference type="ARBA" id="ARBA00047337"/>
    </source>
</evidence>
<evidence type="ECO:0000256" key="1">
    <source>
        <dbReference type="ARBA" id="ARBA00006499"/>
    </source>
</evidence>
<evidence type="ECO:0000256" key="5">
    <source>
        <dbReference type="ARBA" id="ARBA00022801"/>
    </source>
</evidence>
<dbReference type="GO" id="GO:0005737">
    <property type="term" value="C:cytoplasm"/>
    <property type="evidence" value="ECO:0007669"/>
    <property type="project" value="TreeGrafter"/>
</dbReference>
<evidence type="ECO:0000313" key="12">
    <source>
        <dbReference type="Proteomes" id="UP001370758"/>
    </source>
</evidence>
<keyword evidence="5" id="KW-0378">Hydrolase</keyword>
<dbReference type="EC" id="3.1.2.22" evidence="2"/>
<proteinExistence type="inferred from homology"/>
<gene>
    <name evidence="11" type="ORF">TWF481_008625</name>
</gene>
<evidence type="ECO:0000256" key="8">
    <source>
        <dbReference type="ARBA" id="ARBA00031195"/>
    </source>
</evidence>
<feature type="domain" description="Phospholipase/carboxylesterase/thioesterase" evidence="10">
    <location>
        <begin position="66"/>
        <end position="270"/>
    </location>
</feature>
<dbReference type="Gene3D" id="3.40.50.1820">
    <property type="entry name" value="alpha/beta hydrolase"/>
    <property type="match status" value="1"/>
</dbReference>
<dbReference type="Proteomes" id="UP001370758">
    <property type="component" value="Unassembled WGS sequence"/>
</dbReference>
<evidence type="ECO:0000256" key="6">
    <source>
        <dbReference type="ARBA" id="ARBA00022832"/>
    </source>
</evidence>
<dbReference type="InterPro" id="IPR029058">
    <property type="entry name" value="AB_hydrolase_fold"/>
</dbReference>
<organism evidence="11 12">
    <name type="scientific">Arthrobotrys musiformis</name>
    <dbReference type="NCBI Taxonomy" id="47236"/>
    <lineage>
        <taxon>Eukaryota</taxon>
        <taxon>Fungi</taxon>
        <taxon>Dikarya</taxon>
        <taxon>Ascomycota</taxon>
        <taxon>Pezizomycotina</taxon>
        <taxon>Orbiliomycetes</taxon>
        <taxon>Orbiliales</taxon>
        <taxon>Orbiliaceae</taxon>
        <taxon>Arthrobotrys</taxon>
    </lineage>
</organism>
<comment type="similarity">
    <text evidence="1">Belongs to the AB hydrolase superfamily. AB hydrolase 2 family.</text>
</comment>
<evidence type="ECO:0000259" key="10">
    <source>
        <dbReference type="Pfam" id="PF02230"/>
    </source>
</evidence>
<dbReference type="SUPFAM" id="SSF53474">
    <property type="entry name" value="alpha/beta-Hydrolases"/>
    <property type="match status" value="1"/>
</dbReference>
<evidence type="ECO:0000256" key="7">
    <source>
        <dbReference type="ARBA" id="ARBA00029392"/>
    </source>
</evidence>
<dbReference type="AlphaFoldDB" id="A0AAV9W7P5"/>
<dbReference type="GO" id="GO:0008474">
    <property type="term" value="F:palmitoyl-(protein) hydrolase activity"/>
    <property type="evidence" value="ECO:0007669"/>
    <property type="project" value="UniProtKB-EC"/>
</dbReference>
<evidence type="ECO:0000256" key="2">
    <source>
        <dbReference type="ARBA" id="ARBA00012423"/>
    </source>
</evidence>
<keyword evidence="4" id="KW-0719">Serine esterase</keyword>
<dbReference type="InterPro" id="IPR050565">
    <property type="entry name" value="LYPA1-2/EST-like"/>
</dbReference>
<comment type="catalytic activity">
    <reaction evidence="9">
        <text>S-hexadecanoyl-L-cysteinyl-[protein] + H2O = L-cysteinyl-[protein] + hexadecanoate + H(+)</text>
        <dbReference type="Rhea" id="RHEA:19233"/>
        <dbReference type="Rhea" id="RHEA-COMP:10131"/>
        <dbReference type="Rhea" id="RHEA-COMP:11032"/>
        <dbReference type="ChEBI" id="CHEBI:7896"/>
        <dbReference type="ChEBI" id="CHEBI:15377"/>
        <dbReference type="ChEBI" id="CHEBI:15378"/>
        <dbReference type="ChEBI" id="CHEBI:29950"/>
        <dbReference type="ChEBI" id="CHEBI:74151"/>
        <dbReference type="EC" id="3.1.2.22"/>
    </reaction>
</comment>